<dbReference type="InterPro" id="IPR002491">
    <property type="entry name" value="ABC_transptr_periplasmic_BD"/>
</dbReference>
<dbReference type="SUPFAM" id="SSF53807">
    <property type="entry name" value="Helical backbone' metal receptor"/>
    <property type="match status" value="1"/>
</dbReference>
<dbReference type="InterPro" id="IPR050902">
    <property type="entry name" value="ABC_Transporter_SBP"/>
</dbReference>
<dbReference type="EMBL" id="VSSQ01000148">
    <property type="protein sequence ID" value="MPL81329.1"/>
    <property type="molecule type" value="Genomic_DNA"/>
</dbReference>
<dbReference type="AlphaFoldDB" id="A0A644UQS5"/>
<name>A0A644UQS5_9ZZZZ</name>
<dbReference type="Pfam" id="PF01497">
    <property type="entry name" value="Peripla_BP_2"/>
    <property type="match status" value="1"/>
</dbReference>
<protein>
    <recommendedName>
        <fullName evidence="1">Fe/B12 periplasmic-binding domain-containing protein</fullName>
    </recommendedName>
</protein>
<organism evidence="2">
    <name type="scientific">bioreactor metagenome</name>
    <dbReference type="NCBI Taxonomy" id="1076179"/>
    <lineage>
        <taxon>unclassified sequences</taxon>
        <taxon>metagenomes</taxon>
        <taxon>ecological metagenomes</taxon>
    </lineage>
</organism>
<dbReference type="PANTHER" id="PTHR30535">
    <property type="entry name" value="VITAMIN B12-BINDING PROTEIN"/>
    <property type="match status" value="1"/>
</dbReference>
<reference evidence="2" key="1">
    <citation type="submission" date="2019-08" db="EMBL/GenBank/DDBJ databases">
        <authorList>
            <person name="Kucharzyk K."/>
            <person name="Murdoch R.W."/>
            <person name="Higgins S."/>
            <person name="Loffler F."/>
        </authorList>
    </citation>
    <scope>NUCLEOTIDE SEQUENCE</scope>
</reference>
<dbReference type="GO" id="GO:0071281">
    <property type="term" value="P:cellular response to iron ion"/>
    <property type="evidence" value="ECO:0007669"/>
    <property type="project" value="TreeGrafter"/>
</dbReference>
<evidence type="ECO:0000259" key="1">
    <source>
        <dbReference type="PROSITE" id="PS50983"/>
    </source>
</evidence>
<evidence type="ECO:0000313" key="2">
    <source>
        <dbReference type="EMBL" id="MPL81329.1"/>
    </source>
</evidence>
<comment type="caution">
    <text evidence="2">The sequence shown here is derived from an EMBL/GenBank/DDBJ whole genome shotgun (WGS) entry which is preliminary data.</text>
</comment>
<feature type="domain" description="Fe/B12 periplasmic-binding" evidence="1">
    <location>
        <begin position="78"/>
        <end position="350"/>
    </location>
</feature>
<dbReference type="PROSITE" id="PS50983">
    <property type="entry name" value="FE_B12_PBP"/>
    <property type="match status" value="1"/>
</dbReference>
<accession>A0A644UQS5</accession>
<proteinExistence type="predicted"/>
<sequence>MRISLLYILLITLILHSCKSDNNQLTIFEPAPGCEYASFFGIKEERDGIKILINPFGRNSADSLSSWLVLPSDKDYKRIVCMSTSHISYIDALGESNRIVGVSGGQYVSSEVVKKGLNEGSISDIGFEGSLNYELLISLQPDLVLTYGIEGENNQYIEKIKQFNIPVIALGDYLENHPLGKLEYLKLFGQLLNKRDLADSIYNSTKLRYLELKELTKNRNKTNILINAPWKEVWYIPGKNSYMNIIIEDAGGRVLGSTEKSAYTKALSIEEVFILSSNADIWLNPNSIATMSELKSVNPLFANISPVIEHKVFNNTKLSTPGGGSQFWEKGVIEPDIILKDLIKIIHPDLIKSHELKYYFNLQ</sequence>
<dbReference type="Gene3D" id="3.40.50.1980">
    <property type="entry name" value="Nitrogenase molybdenum iron protein domain"/>
    <property type="match status" value="2"/>
</dbReference>
<gene>
    <name evidence="2" type="ORF">SDC9_27246</name>
</gene>
<dbReference type="PANTHER" id="PTHR30535:SF34">
    <property type="entry name" value="MOLYBDATE-BINDING PROTEIN MOLA"/>
    <property type="match status" value="1"/>
</dbReference>